<proteinExistence type="predicted"/>
<name>A0A6A7A557_9PLEO</name>
<dbReference type="Proteomes" id="UP000799424">
    <property type="component" value="Unassembled WGS sequence"/>
</dbReference>
<sequence length="390" mass="43656">MSPNSPVFLEVDEYEKEPSVRRARSNGYLDFLQDQEKWDRRNEGLQMTRYHDRGYHGATQKRAGGDRLAVPTFEVSPRRPRASSDGRSPYNTDQLSRDFRTVEVRPQHRPDSSADEPFVPEIRHIRGSNHSKTPALQKPKVPPVVIQEHPPTFEATHQNPGKSPGASPRSTSGPPLLQYKYKLLQEKMDNISSACERYSQVEAADPRDSTFAKISEQVKGFSFDLQVWSHISGVQHMATTYIPGDDVAVADAASRIMDRLTDRAVELSEACAKANPKDLKIEVVGKVQDEEAIFNDSKDDLIEHNVTESLGYIIESGLHGIGLQIKSLKRLTRSLQEVTPDAREEVAAVASLVGEAGRYFGSSEALRLYPIDRKFAGRRALEEARHVAAR</sequence>
<organism evidence="2 3">
    <name type="scientific">Ophiobolus disseminans</name>
    <dbReference type="NCBI Taxonomy" id="1469910"/>
    <lineage>
        <taxon>Eukaryota</taxon>
        <taxon>Fungi</taxon>
        <taxon>Dikarya</taxon>
        <taxon>Ascomycota</taxon>
        <taxon>Pezizomycotina</taxon>
        <taxon>Dothideomycetes</taxon>
        <taxon>Pleosporomycetidae</taxon>
        <taxon>Pleosporales</taxon>
        <taxon>Pleosporineae</taxon>
        <taxon>Phaeosphaeriaceae</taxon>
        <taxon>Ophiobolus</taxon>
    </lineage>
</organism>
<reference evidence="2" key="1">
    <citation type="journal article" date="2020" name="Stud. Mycol.">
        <title>101 Dothideomycetes genomes: a test case for predicting lifestyles and emergence of pathogens.</title>
        <authorList>
            <person name="Haridas S."/>
            <person name="Albert R."/>
            <person name="Binder M."/>
            <person name="Bloem J."/>
            <person name="Labutti K."/>
            <person name="Salamov A."/>
            <person name="Andreopoulos B."/>
            <person name="Baker S."/>
            <person name="Barry K."/>
            <person name="Bills G."/>
            <person name="Bluhm B."/>
            <person name="Cannon C."/>
            <person name="Castanera R."/>
            <person name="Culley D."/>
            <person name="Daum C."/>
            <person name="Ezra D."/>
            <person name="Gonzalez J."/>
            <person name="Henrissat B."/>
            <person name="Kuo A."/>
            <person name="Liang C."/>
            <person name="Lipzen A."/>
            <person name="Lutzoni F."/>
            <person name="Magnuson J."/>
            <person name="Mondo S."/>
            <person name="Nolan M."/>
            <person name="Ohm R."/>
            <person name="Pangilinan J."/>
            <person name="Park H.-J."/>
            <person name="Ramirez L."/>
            <person name="Alfaro M."/>
            <person name="Sun H."/>
            <person name="Tritt A."/>
            <person name="Yoshinaga Y."/>
            <person name="Zwiers L.-H."/>
            <person name="Turgeon B."/>
            <person name="Goodwin S."/>
            <person name="Spatafora J."/>
            <person name="Crous P."/>
            <person name="Grigoriev I."/>
        </authorList>
    </citation>
    <scope>NUCLEOTIDE SEQUENCE</scope>
    <source>
        <strain evidence="2">CBS 113818</strain>
    </source>
</reference>
<keyword evidence="3" id="KW-1185">Reference proteome</keyword>
<feature type="region of interest" description="Disordered" evidence="1">
    <location>
        <begin position="49"/>
        <end position="119"/>
    </location>
</feature>
<evidence type="ECO:0000313" key="3">
    <source>
        <dbReference type="Proteomes" id="UP000799424"/>
    </source>
</evidence>
<accession>A0A6A7A557</accession>
<dbReference type="OrthoDB" id="3731753at2759"/>
<protein>
    <submittedName>
        <fullName evidence="2">Uncharacterized protein</fullName>
    </submittedName>
</protein>
<dbReference type="EMBL" id="MU006224">
    <property type="protein sequence ID" value="KAF2827725.1"/>
    <property type="molecule type" value="Genomic_DNA"/>
</dbReference>
<evidence type="ECO:0000256" key="1">
    <source>
        <dbReference type="SAM" id="MobiDB-lite"/>
    </source>
</evidence>
<feature type="compositionally biased region" description="Basic and acidic residues" evidence="1">
    <location>
        <begin position="95"/>
        <end position="112"/>
    </location>
</feature>
<feature type="compositionally biased region" description="Polar residues" evidence="1">
    <location>
        <begin position="85"/>
        <end position="94"/>
    </location>
</feature>
<dbReference type="AlphaFoldDB" id="A0A6A7A557"/>
<feature type="region of interest" description="Disordered" evidence="1">
    <location>
        <begin position="152"/>
        <end position="175"/>
    </location>
</feature>
<evidence type="ECO:0000313" key="2">
    <source>
        <dbReference type="EMBL" id="KAF2827725.1"/>
    </source>
</evidence>
<gene>
    <name evidence="2" type="ORF">CC86DRAFT_445620</name>
</gene>